<reference evidence="1 2" key="1">
    <citation type="submission" date="2018-09" db="EMBL/GenBank/DDBJ databases">
        <title>Discovery and Ecogenomic Context for Candidatus Cryosericales, a Global Caldiserica Order Active in Thawing Permafrost.</title>
        <authorList>
            <person name="Martinez M.A."/>
            <person name="Woodcroft B.J."/>
            <person name="Ignacio Espinoza J.C."/>
            <person name="Zayed A."/>
            <person name="Singleton C.M."/>
            <person name="Boyd J."/>
            <person name="Li Y.-F."/>
            <person name="Purvine S."/>
            <person name="Maughan H."/>
            <person name="Hodgkins S.B."/>
            <person name="Anderson D."/>
            <person name="Sederholm M."/>
            <person name="Temperton B."/>
            <person name="Saleska S.R."/>
            <person name="Tyson G.W."/>
            <person name="Rich V.I."/>
        </authorList>
    </citation>
    <scope>NUCLEOTIDE SEQUENCE [LARGE SCALE GENOMIC DNA]</scope>
    <source>
        <strain evidence="1 2">SMC7</strain>
    </source>
</reference>
<name>A0A398CSX1_9BACT</name>
<proteinExistence type="predicted"/>
<evidence type="ECO:0000313" key="2">
    <source>
        <dbReference type="Proteomes" id="UP000266328"/>
    </source>
</evidence>
<organism evidence="1 2">
    <name type="scientific">Candidatus Cryosericum terrychapinii</name>
    <dbReference type="NCBI Taxonomy" id="2290919"/>
    <lineage>
        <taxon>Bacteria</taxon>
        <taxon>Pseudomonadati</taxon>
        <taxon>Caldisericota/Cryosericota group</taxon>
        <taxon>Candidatus Cryosericota</taxon>
        <taxon>Candidatus Cryosericia</taxon>
        <taxon>Candidatus Cryosericales</taxon>
        <taxon>Candidatus Cryosericaceae</taxon>
        <taxon>Candidatus Cryosericum</taxon>
    </lineage>
</organism>
<accession>A0A398CSX1</accession>
<dbReference type="Proteomes" id="UP000266328">
    <property type="component" value="Unassembled WGS sequence"/>
</dbReference>
<sequence length="335" mass="38368">MGPPERRFLRYAVFGATTVGKQYACPTTPNSDQKELRAAVGRIRVSKEVVTMANPGCEVSSQDEKGMEHSSRDESVIQYLEFNRPVSYSLAETYLPRLCDAFLVWECGMCEGDQFVLWPLVGRVRDTIDRTNMFPTAFHDWSLGADLWWPDLFRQSTTSPYPSQVDHRWSSMLQFEEATINSRRFTAAANYLAKSLSDFMVELDEWHAGYLLQLVTEHSNAPACSAHLNAYKCIEELWGGEQLPKESDKARVIRKFDATYHIDLTKPWSVLVSRREEYTDVPLIDVIYRVLDKRNRISGHGGTSRDPKRRKFALVDVLDTQLLARQLLIDCTIAK</sequence>
<keyword evidence="2" id="KW-1185">Reference proteome</keyword>
<comment type="caution">
    <text evidence="1">The sequence shown here is derived from an EMBL/GenBank/DDBJ whole genome shotgun (WGS) entry which is preliminary data.</text>
</comment>
<evidence type="ECO:0000313" key="1">
    <source>
        <dbReference type="EMBL" id="RIE06516.1"/>
    </source>
</evidence>
<dbReference type="EMBL" id="QXIS01000009">
    <property type="protein sequence ID" value="RIE06516.1"/>
    <property type="molecule type" value="Genomic_DNA"/>
</dbReference>
<dbReference type="AlphaFoldDB" id="A0A398CSX1"/>
<protein>
    <submittedName>
        <fullName evidence="1">Uncharacterized protein</fullName>
    </submittedName>
</protein>
<gene>
    <name evidence="1" type="ORF">SMC7_01960</name>
</gene>